<name>A0A7D9I8J6_PARCT</name>
<evidence type="ECO:0000313" key="3">
    <source>
        <dbReference type="Proteomes" id="UP001152795"/>
    </source>
</evidence>
<dbReference type="Proteomes" id="UP001152795">
    <property type="component" value="Unassembled WGS sequence"/>
</dbReference>
<dbReference type="SUPFAM" id="SSF56219">
    <property type="entry name" value="DNase I-like"/>
    <property type="match status" value="1"/>
</dbReference>
<feature type="domain" description="Endonuclease/exonuclease/phosphatase" evidence="1">
    <location>
        <begin position="9"/>
        <end position="158"/>
    </location>
</feature>
<dbReference type="Gene3D" id="3.60.10.10">
    <property type="entry name" value="Endonuclease/exonuclease/phosphatase"/>
    <property type="match status" value="1"/>
</dbReference>
<accession>A0A7D9I8J6</accession>
<evidence type="ECO:0000313" key="2">
    <source>
        <dbReference type="EMBL" id="CAB4003557.1"/>
    </source>
</evidence>
<gene>
    <name evidence="2" type="ORF">PACLA_8A044278</name>
</gene>
<dbReference type="EMBL" id="CACRXK020004663">
    <property type="protein sequence ID" value="CAB4003557.1"/>
    <property type="molecule type" value="Genomic_DNA"/>
</dbReference>
<evidence type="ECO:0000259" key="1">
    <source>
        <dbReference type="Pfam" id="PF03372"/>
    </source>
</evidence>
<dbReference type="AlphaFoldDB" id="A0A7D9I8J6"/>
<dbReference type="OrthoDB" id="8906575at2759"/>
<protein>
    <recommendedName>
        <fullName evidence="1">Endonuclease/exonuclease/phosphatase domain-containing protein</fullName>
    </recommendedName>
</protein>
<dbReference type="GO" id="GO:0003824">
    <property type="term" value="F:catalytic activity"/>
    <property type="evidence" value="ECO:0007669"/>
    <property type="project" value="InterPro"/>
</dbReference>
<comment type="caution">
    <text evidence="2">The sequence shown here is derived from an EMBL/GenBank/DDBJ whole genome shotgun (WGS) entry which is preliminary data.</text>
</comment>
<proteinExistence type="predicted"/>
<organism evidence="2 3">
    <name type="scientific">Paramuricea clavata</name>
    <name type="common">Red gorgonian</name>
    <name type="synonym">Violescent sea-whip</name>
    <dbReference type="NCBI Taxonomy" id="317549"/>
    <lineage>
        <taxon>Eukaryota</taxon>
        <taxon>Metazoa</taxon>
        <taxon>Cnidaria</taxon>
        <taxon>Anthozoa</taxon>
        <taxon>Octocorallia</taxon>
        <taxon>Malacalcyonacea</taxon>
        <taxon>Plexauridae</taxon>
        <taxon>Paramuricea</taxon>
    </lineage>
</organism>
<dbReference type="InterPro" id="IPR036691">
    <property type="entry name" value="Endo/exonu/phosph_ase_sf"/>
</dbReference>
<sequence>MSTNFGFSTWNIHGISSYVLGDKSKNKDFLDDINNIDFIFLTETWCKTNIDIPGFRAFVSDTAMPYTNQVCRKSGGTTLLTKIIFEKFVSIVKNSKHFLWYKISKDLLNAEKDLFLCGVYIPPEKSVYFENEIFDELKNDIVSFESRGNVMILGDFNARTCKLEDFISNDGNNFINVTSENCLQAET</sequence>
<reference evidence="2" key="1">
    <citation type="submission" date="2020-04" db="EMBL/GenBank/DDBJ databases">
        <authorList>
            <person name="Alioto T."/>
            <person name="Alioto T."/>
            <person name="Gomez Garrido J."/>
        </authorList>
    </citation>
    <scope>NUCLEOTIDE SEQUENCE</scope>
    <source>
        <strain evidence="2">A484AB</strain>
    </source>
</reference>
<keyword evidence="3" id="KW-1185">Reference proteome</keyword>
<dbReference type="Pfam" id="PF03372">
    <property type="entry name" value="Exo_endo_phos"/>
    <property type="match status" value="1"/>
</dbReference>
<dbReference type="InterPro" id="IPR005135">
    <property type="entry name" value="Endo/exonuclease/phosphatase"/>
</dbReference>